<sequence length="196" mass="21855">MKKRGLNVRIDGVWYRVAHGKLCEITRPGSGHAGGSEAQTEIAEVDQRDSSTQVSDEGSVGDNMTTLSMYSTEKKLSHKPAKRSSYFSDTQRRLQAPPDEFHTEDNPTAATKKRRSGWNHEELAPGAREEFSREPETATGIDGQCSFVRGMPQQTPPYKLYDSEHVYDSDESCMSTATSARKPLVIRLRMTKVTGQ</sequence>
<keyword evidence="2" id="KW-1185">Reference proteome</keyword>
<evidence type="ECO:0000313" key="1">
    <source>
        <dbReference type="EMBL" id="KAJ7515237.1"/>
    </source>
</evidence>
<proteinExistence type="predicted"/>
<organism evidence="1 2">
    <name type="scientific">Diphasiastrum complanatum</name>
    <name type="common">Issler's clubmoss</name>
    <name type="synonym">Lycopodium complanatum</name>
    <dbReference type="NCBI Taxonomy" id="34168"/>
    <lineage>
        <taxon>Eukaryota</taxon>
        <taxon>Viridiplantae</taxon>
        <taxon>Streptophyta</taxon>
        <taxon>Embryophyta</taxon>
        <taxon>Tracheophyta</taxon>
        <taxon>Lycopodiopsida</taxon>
        <taxon>Lycopodiales</taxon>
        <taxon>Lycopodiaceae</taxon>
        <taxon>Lycopodioideae</taxon>
        <taxon>Diphasiastrum</taxon>
    </lineage>
</organism>
<dbReference type="EMBL" id="CM055113">
    <property type="protein sequence ID" value="KAJ7515237.1"/>
    <property type="molecule type" value="Genomic_DNA"/>
</dbReference>
<evidence type="ECO:0000313" key="2">
    <source>
        <dbReference type="Proteomes" id="UP001162992"/>
    </source>
</evidence>
<name>A0ACC2ADQ2_DIPCM</name>
<reference evidence="2" key="1">
    <citation type="journal article" date="2024" name="Proc. Natl. Acad. Sci. U.S.A.">
        <title>Extraordinary preservation of gene collinearity over three hundred million years revealed in homosporous lycophytes.</title>
        <authorList>
            <person name="Li C."/>
            <person name="Wickell D."/>
            <person name="Kuo L.Y."/>
            <person name="Chen X."/>
            <person name="Nie B."/>
            <person name="Liao X."/>
            <person name="Peng D."/>
            <person name="Ji J."/>
            <person name="Jenkins J."/>
            <person name="Williams M."/>
            <person name="Shu S."/>
            <person name="Plott C."/>
            <person name="Barry K."/>
            <person name="Rajasekar S."/>
            <person name="Grimwood J."/>
            <person name="Han X."/>
            <person name="Sun S."/>
            <person name="Hou Z."/>
            <person name="He W."/>
            <person name="Dai G."/>
            <person name="Sun C."/>
            <person name="Schmutz J."/>
            <person name="Leebens-Mack J.H."/>
            <person name="Li F.W."/>
            <person name="Wang L."/>
        </authorList>
    </citation>
    <scope>NUCLEOTIDE SEQUENCE [LARGE SCALE GENOMIC DNA]</scope>
    <source>
        <strain evidence="2">cv. PW_Plant_1</strain>
    </source>
</reference>
<comment type="caution">
    <text evidence="1">The sequence shown here is derived from an EMBL/GenBank/DDBJ whole genome shotgun (WGS) entry which is preliminary data.</text>
</comment>
<dbReference type="Proteomes" id="UP001162992">
    <property type="component" value="Chromosome 22"/>
</dbReference>
<gene>
    <name evidence="1" type="ORF">O6H91_22G007100</name>
</gene>
<accession>A0ACC2ADQ2</accession>
<protein>
    <submittedName>
        <fullName evidence="1">Uncharacterized protein</fullName>
    </submittedName>
</protein>